<feature type="transmembrane region" description="Helical" evidence="1">
    <location>
        <begin position="12"/>
        <end position="34"/>
    </location>
</feature>
<keyword evidence="1" id="KW-0472">Membrane</keyword>
<feature type="transmembrane region" description="Helical" evidence="1">
    <location>
        <begin position="102"/>
        <end position="124"/>
    </location>
</feature>
<comment type="caution">
    <text evidence="2">The sequence shown here is derived from an EMBL/GenBank/DDBJ whole genome shotgun (WGS) entry which is preliminary data.</text>
</comment>
<proteinExistence type="predicted"/>
<gene>
    <name evidence="2" type="ORF">E6C48_13380</name>
</gene>
<accession>A0ABY2Q5L9</accession>
<sequence length="131" mass="13447">MPVTMTKYLRTVLYADILFSAAGALLMAAGAPFLSPLLGLPSTLLVGAGLVLVPWVLGLGVVVRRRHVPRIVMVDILAINFLWCAACLGLLASGAITPDGLGIAFVVAQALVVALFGVLQAIGLREAAAAA</sequence>
<evidence type="ECO:0000256" key="1">
    <source>
        <dbReference type="SAM" id="Phobius"/>
    </source>
</evidence>
<dbReference type="RefSeq" id="WP_136357976.1">
    <property type="nucleotide sequence ID" value="NZ_SSNY01000007.1"/>
</dbReference>
<name>A0ABY2Q5L9_9HYPH</name>
<protein>
    <recommendedName>
        <fullName evidence="4">Integral membrane protein</fullName>
    </recommendedName>
</protein>
<dbReference type="Proteomes" id="UP000306441">
    <property type="component" value="Unassembled WGS sequence"/>
</dbReference>
<keyword evidence="1" id="KW-1133">Transmembrane helix</keyword>
<evidence type="ECO:0000313" key="3">
    <source>
        <dbReference type="Proteomes" id="UP000306441"/>
    </source>
</evidence>
<evidence type="ECO:0008006" key="4">
    <source>
        <dbReference type="Google" id="ProtNLM"/>
    </source>
</evidence>
<feature type="transmembrane region" description="Helical" evidence="1">
    <location>
        <begin position="74"/>
        <end position="96"/>
    </location>
</feature>
<feature type="transmembrane region" description="Helical" evidence="1">
    <location>
        <begin position="40"/>
        <end position="62"/>
    </location>
</feature>
<organism evidence="2 3">
    <name type="scientific">Ollibium composti</name>
    <dbReference type="NCBI Taxonomy" id="2675109"/>
    <lineage>
        <taxon>Bacteria</taxon>
        <taxon>Pseudomonadati</taxon>
        <taxon>Pseudomonadota</taxon>
        <taxon>Alphaproteobacteria</taxon>
        <taxon>Hyphomicrobiales</taxon>
        <taxon>Phyllobacteriaceae</taxon>
        <taxon>Ollibium</taxon>
    </lineage>
</organism>
<keyword evidence="1" id="KW-0812">Transmembrane</keyword>
<reference evidence="2 3" key="1">
    <citation type="submission" date="2019-04" db="EMBL/GenBank/DDBJ databases">
        <title>Mesorhizobium composti sp. nov., isolated from compost.</title>
        <authorList>
            <person name="Lin S.-Y."/>
            <person name="Hameed A."/>
            <person name="Hsieh Y.-T."/>
            <person name="Young C.-C."/>
        </authorList>
    </citation>
    <scope>NUCLEOTIDE SEQUENCE [LARGE SCALE GENOMIC DNA]</scope>
    <source>
        <strain evidence="2 3">CC-YTH430</strain>
    </source>
</reference>
<keyword evidence="3" id="KW-1185">Reference proteome</keyword>
<dbReference type="EMBL" id="SSNY01000007">
    <property type="protein sequence ID" value="THF56690.1"/>
    <property type="molecule type" value="Genomic_DNA"/>
</dbReference>
<evidence type="ECO:0000313" key="2">
    <source>
        <dbReference type="EMBL" id="THF56690.1"/>
    </source>
</evidence>